<dbReference type="Pfam" id="PF03171">
    <property type="entry name" value="2OG-FeII_Oxy"/>
    <property type="match status" value="1"/>
</dbReference>
<proteinExistence type="predicted"/>
<dbReference type="RefSeq" id="XP_065726185.1">
    <property type="nucleotide sequence ID" value="XM_065870113.1"/>
</dbReference>
<dbReference type="GeneID" id="30209094"/>
<evidence type="ECO:0008006" key="5">
    <source>
        <dbReference type="Google" id="ProtNLM"/>
    </source>
</evidence>
<evidence type="ECO:0000313" key="3">
    <source>
        <dbReference type="EMBL" id="WVW83555.1"/>
    </source>
</evidence>
<dbReference type="InterPro" id="IPR027443">
    <property type="entry name" value="IPNS-like_sf"/>
</dbReference>
<evidence type="ECO:0000259" key="1">
    <source>
        <dbReference type="Pfam" id="PF03171"/>
    </source>
</evidence>
<dbReference type="Proteomes" id="UP000092730">
    <property type="component" value="Chromosome 4"/>
</dbReference>
<keyword evidence="4" id="KW-1185">Reference proteome</keyword>
<evidence type="ECO:0000259" key="2">
    <source>
        <dbReference type="Pfam" id="PF14226"/>
    </source>
</evidence>
<organism evidence="3 4">
    <name type="scientific">Kwoniella bestiolae CBS 10118</name>
    <dbReference type="NCBI Taxonomy" id="1296100"/>
    <lineage>
        <taxon>Eukaryota</taxon>
        <taxon>Fungi</taxon>
        <taxon>Dikarya</taxon>
        <taxon>Basidiomycota</taxon>
        <taxon>Agaricomycotina</taxon>
        <taxon>Tremellomycetes</taxon>
        <taxon>Tremellales</taxon>
        <taxon>Cryptococcaceae</taxon>
        <taxon>Kwoniella</taxon>
    </lineage>
</organism>
<dbReference type="InterPro" id="IPR026992">
    <property type="entry name" value="DIOX_N"/>
</dbReference>
<feature type="domain" description="Non-haem dioxygenase N-terminal" evidence="2">
    <location>
        <begin position="29"/>
        <end position="139"/>
    </location>
</feature>
<dbReference type="SUPFAM" id="SSF51197">
    <property type="entry name" value="Clavaminate synthase-like"/>
    <property type="match status" value="1"/>
</dbReference>
<dbReference type="InterPro" id="IPR044861">
    <property type="entry name" value="IPNS-like_FE2OG_OXY"/>
</dbReference>
<dbReference type="EMBL" id="CP144544">
    <property type="protein sequence ID" value="WVW83555.1"/>
    <property type="molecule type" value="Genomic_DNA"/>
</dbReference>
<reference evidence="3" key="2">
    <citation type="submission" date="2024-02" db="EMBL/GenBank/DDBJ databases">
        <title>Comparative genomics of Cryptococcus and Kwoniella reveals pathogenesis evolution and contrasting modes of karyotype evolution via chromosome fusion or intercentromeric recombination.</title>
        <authorList>
            <person name="Coelho M.A."/>
            <person name="David-Palma M."/>
            <person name="Shea T."/>
            <person name="Bowers K."/>
            <person name="McGinley-Smith S."/>
            <person name="Mohammad A.W."/>
            <person name="Gnirke A."/>
            <person name="Yurkov A.M."/>
            <person name="Nowrousian M."/>
            <person name="Sun S."/>
            <person name="Cuomo C.A."/>
            <person name="Heitman J."/>
        </authorList>
    </citation>
    <scope>NUCLEOTIDE SEQUENCE</scope>
    <source>
        <strain evidence="3">CBS 10118</strain>
    </source>
</reference>
<feature type="domain" description="Isopenicillin N synthase-like Fe(2+) 2OG dioxygenase" evidence="1">
    <location>
        <begin position="232"/>
        <end position="310"/>
    </location>
</feature>
<dbReference type="KEGG" id="kbi:30209094"/>
<protein>
    <recommendedName>
        <fullName evidence="5">Fe2OG dioxygenase domain-containing protein</fullName>
    </recommendedName>
</protein>
<accession>A0AAJ8K9R1</accession>
<dbReference type="Gene3D" id="2.60.120.330">
    <property type="entry name" value="B-lactam Antibiotic, Isopenicillin N Synthase, Chain"/>
    <property type="match status" value="1"/>
</dbReference>
<dbReference type="AlphaFoldDB" id="A0AAJ8K9R1"/>
<sequence length="393" mass="44525">MAIAAKPEIAPWVPPPETKEDLDWASLKTLDLSKLDSDDPKDVEQLLEDTKYAIKNDGFLYLTNYGIPLEQLHRQFAIAQYLLDGNVITEEEKKRLEIQQHTGSYAGYKPMKGWGAGNGSYDGIENFTFYSPQMEDPDKRPKALEPFMDEVKEFWTYAHDNVNQRLLKLLSRVLELPDDYLWDNVQSHEGEVCAEGYFRFVCYRPMEEGQEGASMRIHGSRPLASFANLCIDIGTTTLLFSVPITALQVWNTKADKWQWVKYKPGALVINLGESLEILTGGHFVATKHRVVAPPKDQQHLPRLSCAMFCSARGDLKVSPLQDSPLIQREGLLKKGVYGEFAKLLDAGLDVPDHDTWRKARRAYAQQGPAKQVTIKGVNYSEEVFNNIKVYVPV</sequence>
<dbReference type="InterPro" id="IPR050231">
    <property type="entry name" value="Iron_ascorbate_oxido_reductase"/>
</dbReference>
<gene>
    <name evidence="3" type="ORF">I302_105576</name>
</gene>
<dbReference type="PANTHER" id="PTHR47990">
    <property type="entry name" value="2-OXOGLUTARATE (2OG) AND FE(II)-DEPENDENT OXYGENASE SUPERFAMILY PROTEIN-RELATED"/>
    <property type="match status" value="1"/>
</dbReference>
<evidence type="ECO:0000313" key="4">
    <source>
        <dbReference type="Proteomes" id="UP000092730"/>
    </source>
</evidence>
<name>A0AAJ8K9R1_9TREE</name>
<reference evidence="3" key="1">
    <citation type="submission" date="2013-07" db="EMBL/GenBank/DDBJ databases">
        <authorList>
            <consortium name="The Broad Institute Genome Sequencing Platform"/>
            <person name="Cuomo C."/>
            <person name="Litvintseva A."/>
            <person name="Chen Y."/>
            <person name="Heitman J."/>
            <person name="Sun S."/>
            <person name="Springer D."/>
            <person name="Dromer F."/>
            <person name="Young S.K."/>
            <person name="Zeng Q."/>
            <person name="Gargeya S."/>
            <person name="Fitzgerald M."/>
            <person name="Abouelleil A."/>
            <person name="Alvarado L."/>
            <person name="Berlin A.M."/>
            <person name="Chapman S.B."/>
            <person name="Dewar J."/>
            <person name="Goldberg J."/>
            <person name="Griggs A."/>
            <person name="Gujja S."/>
            <person name="Hansen M."/>
            <person name="Howarth C."/>
            <person name="Imamovic A."/>
            <person name="Larimer J."/>
            <person name="McCowan C."/>
            <person name="Murphy C."/>
            <person name="Pearson M."/>
            <person name="Priest M."/>
            <person name="Roberts A."/>
            <person name="Saif S."/>
            <person name="Shea T."/>
            <person name="Sykes S."/>
            <person name="Wortman J."/>
            <person name="Nusbaum C."/>
            <person name="Birren B."/>
        </authorList>
    </citation>
    <scope>NUCLEOTIDE SEQUENCE</scope>
    <source>
        <strain evidence="3">CBS 10118</strain>
    </source>
</reference>
<dbReference type="Pfam" id="PF14226">
    <property type="entry name" value="DIOX_N"/>
    <property type="match status" value="1"/>
</dbReference>